<evidence type="ECO:0008006" key="3">
    <source>
        <dbReference type="Google" id="ProtNLM"/>
    </source>
</evidence>
<proteinExistence type="predicted"/>
<dbReference type="RefSeq" id="XP_031019106.1">
    <property type="nucleotide sequence ID" value="XM_031156860.1"/>
</dbReference>
<dbReference type="OrthoDB" id="5101596at2759"/>
<protein>
    <recommendedName>
        <fullName evidence="3">ACB domain-containing protein</fullName>
    </recommendedName>
</protein>
<dbReference type="AlphaFoldDB" id="A0A366S790"/>
<reference evidence="1 2" key="1">
    <citation type="submission" date="2018-06" db="EMBL/GenBank/DDBJ databases">
        <title>Fusarium incarnatum-equiseti species complex species 28.</title>
        <authorList>
            <person name="Gardiner D.M."/>
        </authorList>
    </citation>
    <scope>NUCLEOTIDE SEQUENCE [LARGE SCALE GENOMIC DNA]</scope>
    <source>
        <strain evidence="1 2">FIESC_28</strain>
    </source>
</reference>
<sequence>MADQARIQDSKEKFQVAFDQIVSQEQAAKAVYEQEESMGLTDGVAFDAWAAQNQYPPYMHAKHQYQGARAAYEMALQHGDPEGYQAWTEKVKKEAWDNMGPNGPNFNVLVGPN</sequence>
<dbReference type="GeneID" id="41992156"/>
<dbReference type="EMBL" id="QKXC01000056">
    <property type="protein sequence ID" value="RBR24515.1"/>
    <property type="molecule type" value="Genomic_DNA"/>
</dbReference>
<gene>
    <name evidence="1" type="ORF">FIESC28_02711</name>
</gene>
<keyword evidence="2" id="KW-1185">Reference proteome</keyword>
<comment type="caution">
    <text evidence="1">The sequence shown here is derived from an EMBL/GenBank/DDBJ whole genome shotgun (WGS) entry which is preliminary data.</text>
</comment>
<evidence type="ECO:0000313" key="1">
    <source>
        <dbReference type="EMBL" id="RBR24515.1"/>
    </source>
</evidence>
<evidence type="ECO:0000313" key="2">
    <source>
        <dbReference type="Proteomes" id="UP000253153"/>
    </source>
</evidence>
<organism evidence="1 2">
    <name type="scientific">Fusarium coffeatum</name>
    <dbReference type="NCBI Taxonomy" id="231269"/>
    <lineage>
        <taxon>Eukaryota</taxon>
        <taxon>Fungi</taxon>
        <taxon>Dikarya</taxon>
        <taxon>Ascomycota</taxon>
        <taxon>Pezizomycotina</taxon>
        <taxon>Sordariomycetes</taxon>
        <taxon>Hypocreomycetidae</taxon>
        <taxon>Hypocreales</taxon>
        <taxon>Nectriaceae</taxon>
        <taxon>Fusarium</taxon>
        <taxon>Fusarium incarnatum-equiseti species complex</taxon>
    </lineage>
</organism>
<dbReference type="Proteomes" id="UP000253153">
    <property type="component" value="Unassembled WGS sequence"/>
</dbReference>
<accession>A0A366S790</accession>
<name>A0A366S790_9HYPO</name>